<dbReference type="AlphaFoldDB" id="A0A9P8CZL0"/>
<dbReference type="Gene3D" id="2.170.270.10">
    <property type="entry name" value="SET domain"/>
    <property type="match status" value="1"/>
</dbReference>
<dbReference type="GO" id="GO:0032259">
    <property type="term" value="P:methylation"/>
    <property type="evidence" value="ECO:0007669"/>
    <property type="project" value="UniProtKB-KW"/>
</dbReference>
<feature type="domain" description="Post-SET" evidence="4">
    <location>
        <begin position="158"/>
        <end position="170"/>
    </location>
</feature>
<evidence type="ECO:0000256" key="2">
    <source>
        <dbReference type="ARBA" id="ARBA00022679"/>
    </source>
</evidence>
<keyword evidence="2" id="KW-0808">Transferase</keyword>
<evidence type="ECO:0000313" key="5">
    <source>
        <dbReference type="EMBL" id="KAG9320335.1"/>
    </source>
</evidence>
<evidence type="ECO:0000313" key="6">
    <source>
        <dbReference type="Proteomes" id="UP000717515"/>
    </source>
</evidence>
<keyword evidence="3" id="KW-0949">S-adenosyl-L-methionine</keyword>
<dbReference type="InterPro" id="IPR001214">
    <property type="entry name" value="SET_dom"/>
</dbReference>
<protein>
    <recommendedName>
        <fullName evidence="4">Post-SET domain-containing protein</fullName>
    </recommendedName>
</protein>
<organism evidence="5 6">
    <name type="scientific">Mortierella alpina</name>
    <name type="common">Oleaginous fungus</name>
    <name type="synonym">Mortierella renispora</name>
    <dbReference type="NCBI Taxonomy" id="64518"/>
    <lineage>
        <taxon>Eukaryota</taxon>
        <taxon>Fungi</taxon>
        <taxon>Fungi incertae sedis</taxon>
        <taxon>Mucoromycota</taxon>
        <taxon>Mortierellomycotina</taxon>
        <taxon>Mortierellomycetes</taxon>
        <taxon>Mortierellales</taxon>
        <taxon>Mortierellaceae</taxon>
        <taxon>Mortierella</taxon>
    </lineage>
</organism>
<gene>
    <name evidence="5" type="ORF">KVV02_004246</name>
</gene>
<accession>A0A9P8CZL0</accession>
<dbReference type="SUPFAM" id="SSF82199">
    <property type="entry name" value="SET domain"/>
    <property type="match status" value="1"/>
</dbReference>
<evidence type="ECO:0000256" key="1">
    <source>
        <dbReference type="ARBA" id="ARBA00022603"/>
    </source>
</evidence>
<dbReference type="Pfam" id="PF00856">
    <property type="entry name" value="SET"/>
    <property type="match status" value="1"/>
</dbReference>
<dbReference type="Proteomes" id="UP000717515">
    <property type="component" value="Unassembled WGS sequence"/>
</dbReference>
<dbReference type="InterPro" id="IPR046341">
    <property type="entry name" value="SET_dom_sf"/>
</dbReference>
<dbReference type="PROSITE" id="PS50868">
    <property type="entry name" value="POST_SET"/>
    <property type="match status" value="1"/>
</dbReference>
<keyword evidence="1" id="KW-0489">Methyltransferase</keyword>
<evidence type="ECO:0000256" key="3">
    <source>
        <dbReference type="ARBA" id="ARBA00022691"/>
    </source>
</evidence>
<reference evidence="5" key="1">
    <citation type="submission" date="2021-07" db="EMBL/GenBank/DDBJ databases">
        <title>Draft genome of Mortierella alpina, strain LL118, isolated from an aspen leaf litter sample.</title>
        <authorList>
            <person name="Yang S."/>
            <person name="Vinatzer B.A."/>
        </authorList>
    </citation>
    <scope>NUCLEOTIDE SEQUENCE</scope>
    <source>
        <strain evidence="5">LL118</strain>
    </source>
</reference>
<sequence>MAIDSLFMNKVPNSEATMELPAEQRTFPCMSLRAEMNYNRPYPSATIDVPFGKGLMATEDCPIGTVMEKFEGLVVDYSELGSDDIIYALNFQQDNQWKWMIASTPAIYANHSCRPNSSVNDKQEIVSIRPVKAGELIEFIYNQGGKQHKWDPLWTFHCKCGATKCQGMVDSYRPWEPRYD</sequence>
<dbReference type="InterPro" id="IPR003616">
    <property type="entry name" value="Post-SET_dom"/>
</dbReference>
<dbReference type="GO" id="GO:0008168">
    <property type="term" value="F:methyltransferase activity"/>
    <property type="evidence" value="ECO:0007669"/>
    <property type="project" value="UniProtKB-KW"/>
</dbReference>
<name>A0A9P8CZL0_MORAP</name>
<dbReference type="EMBL" id="JAIFTL010000300">
    <property type="protein sequence ID" value="KAG9320335.1"/>
    <property type="molecule type" value="Genomic_DNA"/>
</dbReference>
<evidence type="ECO:0000259" key="4">
    <source>
        <dbReference type="PROSITE" id="PS50868"/>
    </source>
</evidence>
<proteinExistence type="predicted"/>
<comment type="caution">
    <text evidence="5">The sequence shown here is derived from an EMBL/GenBank/DDBJ whole genome shotgun (WGS) entry which is preliminary data.</text>
</comment>